<dbReference type="Proteomes" id="UP000683291">
    <property type="component" value="Chromosome 1"/>
</dbReference>
<keyword evidence="5 7" id="KW-0413">Isomerase</keyword>
<evidence type="ECO:0000256" key="1">
    <source>
        <dbReference type="ARBA" id="ARBA00001974"/>
    </source>
</evidence>
<evidence type="ECO:0000313" key="7">
    <source>
        <dbReference type="EMBL" id="QUJ76037.1"/>
    </source>
</evidence>
<evidence type="ECO:0000256" key="4">
    <source>
        <dbReference type="ARBA" id="ARBA00022827"/>
    </source>
</evidence>
<name>A0A975PLQ9_9RHOB</name>
<dbReference type="RefSeq" id="WP_212704235.1">
    <property type="nucleotide sequence ID" value="NZ_CP073581.1"/>
</dbReference>
<feature type="domain" description="UDP-galactopyranose mutase C-terminal" evidence="6">
    <location>
        <begin position="148"/>
        <end position="347"/>
    </location>
</feature>
<dbReference type="PANTHER" id="PTHR21197:SF0">
    <property type="entry name" value="UDP-GALACTOPYRANOSE MUTASE"/>
    <property type="match status" value="1"/>
</dbReference>
<dbReference type="InterPro" id="IPR004379">
    <property type="entry name" value="UDP-GALP_mutase"/>
</dbReference>
<dbReference type="NCBIfam" id="TIGR00031">
    <property type="entry name" value="UDP-GALP_mutase"/>
    <property type="match status" value="1"/>
</dbReference>
<dbReference type="KEGG" id="sual:KDD17_14055"/>
<keyword evidence="4" id="KW-0274">FAD</keyword>
<proteinExistence type="inferred from homology"/>
<dbReference type="PANTHER" id="PTHR21197">
    <property type="entry name" value="UDP-GALACTOPYRANOSE MUTASE"/>
    <property type="match status" value="1"/>
</dbReference>
<dbReference type="GO" id="GO:0050660">
    <property type="term" value="F:flavin adenine dinucleotide binding"/>
    <property type="evidence" value="ECO:0007669"/>
    <property type="project" value="TreeGrafter"/>
</dbReference>
<protein>
    <submittedName>
        <fullName evidence="7">UDP-galactopyranose mutase</fullName>
        <ecNumber evidence="7">5.4.99.9</ecNumber>
    </submittedName>
</protein>
<dbReference type="GO" id="GO:0008767">
    <property type="term" value="F:UDP-galactopyranose mutase activity"/>
    <property type="evidence" value="ECO:0007669"/>
    <property type="project" value="UniProtKB-EC"/>
</dbReference>
<dbReference type="Pfam" id="PF13450">
    <property type="entry name" value="NAD_binding_8"/>
    <property type="match status" value="1"/>
</dbReference>
<gene>
    <name evidence="7" type="primary">glf</name>
    <name evidence="7" type="ORF">KDD17_14055</name>
</gene>
<evidence type="ECO:0000313" key="8">
    <source>
        <dbReference type="Proteomes" id="UP000683291"/>
    </source>
</evidence>
<comment type="similarity">
    <text evidence="2">Belongs to the UDP-galactopyranose/dTDP-fucopyranose mutase family.</text>
</comment>
<evidence type="ECO:0000259" key="6">
    <source>
        <dbReference type="Pfam" id="PF03275"/>
    </source>
</evidence>
<sequence>MNFLIVGAGLSGAVIGRALADAGHKITIVDSRPHVAGNCHTERCAETGVLVHVYGPHIFHTDDAEVWDYVNGFARFLPYRNRVKSTVGGSVYSLPVNLHTINQFFGKTMRPDEARAFIETTQADTTITDPQSFEEQALRFVGRDLYDAFFRGYTEKQWGCAPTELPASILKRLPLRFNYDDNYFNHRFQGMPEQGYTAMVEAILAHDGIDVHLETPFTHEMAKRADHVIWSGPLDAYFGYSLGRLGYRTLDFERFTDTGDYQGCAVMNYGARDVPYTRITEHKHFAPWESHDATVCYREYARSCGPDDIPYYPIRLVEEKALLGEYEALAEAEDGVSFVGRLGTYRYLDMDVTIREALDLVPGLLQRFGTPKSP</sequence>
<dbReference type="InterPro" id="IPR015899">
    <property type="entry name" value="UDP-GalPyranose_mutase_C"/>
</dbReference>
<evidence type="ECO:0000256" key="5">
    <source>
        <dbReference type="ARBA" id="ARBA00023235"/>
    </source>
</evidence>
<dbReference type="SUPFAM" id="SSF54373">
    <property type="entry name" value="FAD-linked reductases, C-terminal domain"/>
    <property type="match status" value="1"/>
</dbReference>
<organism evidence="7 8">
    <name type="scientific">Sulfitobacter albidus</name>
    <dbReference type="NCBI Taxonomy" id="2829501"/>
    <lineage>
        <taxon>Bacteria</taxon>
        <taxon>Pseudomonadati</taxon>
        <taxon>Pseudomonadota</taxon>
        <taxon>Alphaproteobacteria</taxon>
        <taxon>Rhodobacterales</taxon>
        <taxon>Roseobacteraceae</taxon>
        <taxon>Sulfitobacter</taxon>
    </lineage>
</organism>
<evidence type="ECO:0000256" key="2">
    <source>
        <dbReference type="ARBA" id="ARBA00009321"/>
    </source>
</evidence>
<dbReference type="GO" id="GO:0005829">
    <property type="term" value="C:cytosol"/>
    <property type="evidence" value="ECO:0007669"/>
    <property type="project" value="TreeGrafter"/>
</dbReference>
<comment type="cofactor">
    <cofactor evidence="1">
        <name>FAD</name>
        <dbReference type="ChEBI" id="CHEBI:57692"/>
    </cofactor>
</comment>
<dbReference type="AlphaFoldDB" id="A0A975PLQ9"/>
<reference evidence="7" key="1">
    <citation type="submission" date="2021-04" db="EMBL/GenBank/DDBJ databases">
        <title>Complete genome sequence for Sulfitobacter sp. strain JK7-1.</title>
        <authorList>
            <person name="Park S.-J."/>
        </authorList>
    </citation>
    <scope>NUCLEOTIDE SEQUENCE</scope>
    <source>
        <strain evidence="7">JK7-1</strain>
    </source>
</reference>
<keyword evidence="8" id="KW-1185">Reference proteome</keyword>
<evidence type="ECO:0000256" key="3">
    <source>
        <dbReference type="ARBA" id="ARBA00022630"/>
    </source>
</evidence>
<keyword evidence="3" id="KW-0285">Flavoprotein</keyword>
<accession>A0A975PLQ9</accession>
<dbReference type="Gene3D" id="3.40.50.720">
    <property type="entry name" value="NAD(P)-binding Rossmann-like Domain"/>
    <property type="match status" value="3"/>
</dbReference>
<dbReference type="SUPFAM" id="SSF51971">
    <property type="entry name" value="Nucleotide-binding domain"/>
    <property type="match status" value="1"/>
</dbReference>
<dbReference type="Pfam" id="PF03275">
    <property type="entry name" value="GLF"/>
    <property type="match status" value="1"/>
</dbReference>
<dbReference type="EMBL" id="CP073581">
    <property type="protein sequence ID" value="QUJ76037.1"/>
    <property type="molecule type" value="Genomic_DNA"/>
</dbReference>
<dbReference type="EC" id="5.4.99.9" evidence="7"/>